<sequence length="112" mass="11567">MFLSKASVVLLVAFFGTPWFTGDGGVSASPSPQVPAAAPPAVAASNPPQQQPVAYPQQPQVVYQQPPQVVYAQPPPATAAPAKPAFLSVWDGIHNWKQGAVQGILGLNPVTG</sequence>
<feature type="region of interest" description="Disordered" evidence="1">
    <location>
        <begin position="25"/>
        <end position="55"/>
    </location>
</feature>
<evidence type="ECO:0000313" key="3">
    <source>
        <dbReference type="Proteomes" id="UP000829999"/>
    </source>
</evidence>
<feature type="signal peptide" evidence="2">
    <location>
        <begin position="1"/>
        <end position="28"/>
    </location>
</feature>
<gene>
    <name evidence="4" type="primary">LOC126910627</name>
</gene>
<keyword evidence="3" id="KW-1185">Reference proteome</keyword>
<dbReference type="RefSeq" id="XP_050559853.1">
    <property type="nucleotide sequence ID" value="XM_050703896.1"/>
</dbReference>
<accession>A0A9R0E708</accession>
<reference evidence="4" key="1">
    <citation type="submission" date="2025-08" db="UniProtKB">
        <authorList>
            <consortium name="RefSeq"/>
        </authorList>
    </citation>
    <scope>IDENTIFICATION</scope>
    <source>
        <tissue evidence="4">Whole larval tissue</tissue>
    </source>
</reference>
<evidence type="ECO:0000313" key="4">
    <source>
        <dbReference type="RefSeq" id="XP_050559853.1"/>
    </source>
</evidence>
<evidence type="ECO:0000256" key="1">
    <source>
        <dbReference type="SAM" id="MobiDB-lite"/>
    </source>
</evidence>
<proteinExistence type="predicted"/>
<keyword evidence="2" id="KW-0732">Signal</keyword>
<dbReference type="Proteomes" id="UP000829999">
    <property type="component" value="Chromosome 24"/>
</dbReference>
<dbReference type="AlphaFoldDB" id="A0A9R0E708"/>
<dbReference type="GeneID" id="126910627"/>
<evidence type="ECO:0000256" key="2">
    <source>
        <dbReference type="SAM" id="SignalP"/>
    </source>
</evidence>
<organism evidence="3 4">
    <name type="scientific">Spodoptera frugiperda</name>
    <name type="common">Fall armyworm</name>
    <dbReference type="NCBI Taxonomy" id="7108"/>
    <lineage>
        <taxon>Eukaryota</taxon>
        <taxon>Metazoa</taxon>
        <taxon>Ecdysozoa</taxon>
        <taxon>Arthropoda</taxon>
        <taxon>Hexapoda</taxon>
        <taxon>Insecta</taxon>
        <taxon>Pterygota</taxon>
        <taxon>Neoptera</taxon>
        <taxon>Endopterygota</taxon>
        <taxon>Lepidoptera</taxon>
        <taxon>Glossata</taxon>
        <taxon>Ditrysia</taxon>
        <taxon>Noctuoidea</taxon>
        <taxon>Noctuidae</taxon>
        <taxon>Amphipyrinae</taxon>
        <taxon>Spodoptera</taxon>
    </lineage>
</organism>
<feature type="compositionally biased region" description="Low complexity" evidence="1">
    <location>
        <begin position="26"/>
        <end position="55"/>
    </location>
</feature>
<protein>
    <submittedName>
        <fullName evidence="4">Uncharacterized protein LOC126910627 isoform X4</fullName>
    </submittedName>
</protein>
<name>A0A9R0E708_SPOFR</name>
<feature type="chain" id="PRO_5040504081" evidence="2">
    <location>
        <begin position="29"/>
        <end position="112"/>
    </location>
</feature>